<feature type="compositionally biased region" description="Basic residues" evidence="1">
    <location>
        <begin position="664"/>
        <end position="692"/>
    </location>
</feature>
<dbReference type="PANTHER" id="PTHR45614:SF218">
    <property type="entry name" value="TRANSCRIPTION FACTOR MYB119-RELATED"/>
    <property type="match status" value="1"/>
</dbReference>
<feature type="compositionally biased region" description="Low complexity" evidence="1">
    <location>
        <begin position="636"/>
        <end position="658"/>
    </location>
</feature>
<dbReference type="Proteomes" id="UP000612055">
    <property type="component" value="Unassembled WGS sequence"/>
</dbReference>
<feature type="compositionally biased region" description="Pro residues" evidence="1">
    <location>
        <begin position="806"/>
        <end position="817"/>
    </location>
</feature>
<evidence type="ECO:0000259" key="3">
    <source>
        <dbReference type="PROSITE" id="PS51294"/>
    </source>
</evidence>
<keyword evidence="5" id="KW-1185">Reference proteome</keyword>
<dbReference type="InterPro" id="IPR009057">
    <property type="entry name" value="Homeodomain-like_sf"/>
</dbReference>
<feature type="region of interest" description="Disordered" evidence="1">
    <location>
        <begin position="221"/>
        <end position="284"/>
    </location>
</feature>
<feature type="region of interest" description="Disordered" evidence="1">
    <location>
        <begin position="439"/>
        <end position="466"/>
    </location>
</feature>
<evidence type="ECO:0000256" key="1">
    <source>
        <dbReference type="SAM" id="MobiDB-lite"/>
    </source>
</evidence>
<feature type="domain" description="HTH myb-type" evidence="3">
    <location>
        <begin position="91"/>
        <end position="145"/>
    </location>
</feature>
<dbReference type="Gene3D" id="1.10.10.60">
    <property type="entry name" value="Homeodomain-like"/>
    <property type="match status" value="2"/>
</dbReference>
<feature type="compositionally biased region" description="Pro residues" evidence="1">
    <location>
        <begin position="831"/>
        <end position="862"/>
    </location>
</feature>
<feature type="domain" description="Myb-like" evidence="2">
    <location>
        <begin position="91"/>
        <end position="137"/>
    </location>
</feature>
<feature type="domain" description="Myb-like" evidence="2">
    <location>
        <begin position="35"/>
        <end position="90"/>
    </location>
</feature>
<dbReference type="GO" id="GO:0005634">
    <property type="term" value="C:nucleus"/>
    <property type="evidence" value="ECO:0007669"/>
    <property type="project" value="TreeGrafter"/>
</dbReference>
<evidence type="ECO:0000313" key="4">
    <source>
        <dbReference type="EMBL" id="KAG2495316.1"/>
    </source>
</evidence>
<dbReference type="PANTHER" id="PTHR45614">
    <property type="entry name" value="MYB PROTEIN-RELATED"/>
    <property type="match status" value="1"/>
</dbReference>
<dbReference type="AlphaFoldDB" id="A0A835Y3J9"/>
<feature type="compositionally biased region" description="Gly residues" evidence="1">
    <location>
        <begin position="273"/>
        <end position="284"/>
    </location>
</feature>
<dbReference type="GO" id="GO:0000978">
    <property type="term" value="F:RNA polymerase II cis-regulatory region sequence-specific DNA binding"/>
    <property type="evidence" value="ECO:0007669"/>
    <property type="project" value="TreeGrafter"/>
</dbReference>
<organism evidence="4 5">
    <name type="scientific">Edaphochlamys debaryana</name>
    <dbReference type="NCBI Taxonomy" id="47281"/>
    <lineage>
        <taxon>Eukaryota</taxon>
        <taxon>Viridiplantae</taxon>
        <taxon>Chlorophyta</taxon>
        <taxon>core chlorophytes</taxon>
        <taxon>Chlorophyceae</taxon>
        <taxon>CS clade</taxon>
        <taxon>Chlamydomonadales</taxon>
        <taxon>Chlamydomonadales incertae sedis</taxon>
        <taxon>Edaphochlamys</taxon>
    </lineage>
</organism>
<comment type="caution">
    <text evidence="4">The sequence shown here is derived from an EMBL/GenBank/DDBJ whole genome shotgun (WGS) entry which is preliminary data.</text>
</comment>
<dbReference type="SUPFAM" id="SSF46689">
    <property type="entry name" value="Homeodomain-like"/>
    <property type="match status" value="1"/>
</dbReference>
<dbReference type="OrthoDB" id="2143914at2759"/>
<evidence type="ECO:0000259" key="2">
    <source>
        <dbReference type="PROSITE" id="PS50090"/>
    </source>
</evidence>
<proteinExistence type="predicted"/>
<accession>A0A835Y3J9</accession>
<feature type="domain" description="HTH myb-type" evidence="3">
    <location>
        <begin position="41"/>
        <end position="88"/>
    </location>
</feature>
<dbReference type="EMBL" id="JAEHOE010000025">
    <property type="protein sequence ID" value="KAG2495316.1"/>
    <property type="molecule type" value="Genomic_DNA"/>
</dbReference>
<feature type="compositionally biased region" description="Low complexity" evidence="1">
    <location>
        <begin position="920"/>
        <end position="937"/>
    </location>
</feature>
<dbReference type="PROSITE" id="PS50090">
    <property type="entry name" value="MYB_LIKE"/>
    <property type="match status" value="2"/>
</dbReference>
<reference evidence="4" key="1">
    <citation type="journal article" date="2020" name="bioRxiv">
        <title>Comparative genomics of Chlamydomonas.</title>
        <authorList>
            <person name="Craig R.J."/>
            <person name="Hasan A.R."/>
            <person name="Ness R.W."/>
            <person name="Keightley P.D."/>
        </authorList>
    </citation>
    <scope>NUCLEOTIDE SEQUENCE</scope>
    <source>
        <strain evidence="4">CCAP 11/70</strain>
    </source>
</reference>
<dbReference type="SMART" id="SM00717">
    <property type="entry name" value="SANT"/>
    <property type="match status" value="2"/>
</dbReference>
<dbReference type="GO" id="GO:0000981">
    <property type="term" value="F:DNA-binding transcription factor activity, RNA polymerase II-specific"/>
    <property type="evidence" value="ECO:0007669"/>
    <property type="project" value="TreeGrafter"/>
</dbReference>
<dbReference type="CDD" id="cd00167">
    <property type="entry name" value="SANT"/>
    <property type="match status" value="2"/>
</dbReference>
<dbReference type="InterPro" id="IPR001005">
    <property type="entry name" value="SANT/Myb"/>
</dbReference>
<feature type="region of interest" description="Disordered" evidence="1">
    <location>
        <begin position="1"/>
        <end position="46"/>
    </location>
</feature>
<dbReference type="Pfam" id="PF13921">
    <property type="entry name" value="Myb_DNA-bind_6"/>
    <property type="match status" value="1"/>
</dbReference>
<feature type="compositionally biased region" description="Gly residues" evidence="1">
    <location>
        <begin position="622"/>
        <end position="635"/>
    </location>
</feature>
<feature type="compositionally biased region" description="Low complexity" evidence="1">
    <location>
        <begin position="242"/>
        <end position="272"/>
    </location>
</feature>
<feature type="region of interest" description="Disordered" evidence="1">
    <location>
        <begin position="309"/>
        <end position="330"/>
    </location>
</feature>
<dbReference type="InterPro" id="IPR050560">
    <property type="entry name" value="MYB_TF"/>
</dbReference>
<feature type="compositionally biased region" description="Low complexity" evidence="1">
    <location>
        <begin position="717"/>
        <end position="738"/>
    </location>
</feature>
<feature type="compositionally biased region" description="Pro residues" evidence="1">
    <location>
        <begin position="609"/>
        <end position="618"/>
    </location>
</feature>
<protein>
    <submittedName>
        <fullName evidence="4">Uncharacterized protein</fullName>
    </submittedName>
</protein>
<dbReference type="PROSITE" id="PS51294">
    <property type="entry name" value="HTH_MYB"/>
    <property type="match status" value="2"/>
</dbReference>
<feature type="compositionally biased region" description="Low complexity" evidence="1">
    <location>
        <begin position="776"/>
        <end position="805"/>
    </location>
</feature>
<dbReference type="InterPro" id="IPR017930">
    <property type="entry name" value="Myb_dom"/>
</dbReference>
<gene>
    <name evidence="4" type="ORF">HYH03_006587</name>
</gene>
<sequence length="1035" mass="104610">MSRRYHDYDDSDSDVDLPRSTRPRGSSRRAGDGKSRKEASRPWTQEESDKLISIVGKVQGSVDLVNWQDVAKLVPGRTGKQCREKWKNDLRPNISKDPWSLKEEYVLALAHSLHGNRWSEVARYLPTRPENTIKNRWYATNRAKAEVKVRTFLWLYADLVDRQGYPAGPDAIEKARVLYRQLPDVVPLEEFEVPVDFYMSAADGVGPAPADLDTRPEIKIIGRGKAKPHVPGATVVGGGSGHRSSSRSARSAAARAATTTAAAGGDGAASSGSHGGSGSGGGGHSEGDANCYVKVGGLAAELPVAAKLTPRKRKASGAAADGAADGGDADLDARAGGTAAAGLYRGGKILKTDPDHDGEDASGGVGGGTSLRAAQDALRAASLAGLGGGAAAASASNGGGGAGSSSSGGAALGGHAQGQQSPLDPELVWQQAADPFHHQAQRVRQAVQTRLSAGGRGGGSSSSGGGSHITAAAAASLYGSHPHMLVDGPYGFGHLQGHPHALSHLHPHHRLAAGSAGSEGGAGDVSLFGAGTLDSLLGDAPGGGGGSMGGAAVSDADAADILGLGLNDGLDIASLSALIGGHDGPGGGEAHNLDDAVAGLAADVMSLPPSDPNQPPSTPRGGDPGMSMLGGGGGMPALPAAAPPLHHVHPHTVTTLPPQLQPPHGHHHHHHPAYPHPHPHSHALAHPMRHSTSHGSALQPGGPGMGGQPHPGHPHPHSLSAGSHPLQPSQPLIQPSDSGLAPPVPTRGSVPLPPMSPSGQQDPAYGPGPGQGQPGPRGSSGSLPGPGPSRMHAAGPPPHAAMMPYGSPPYGPPPPYHPAMMQGGRPGPTRGTPPPPYGPPGGPPGKYGMPPPYPGGPPPPYMCHPMHPMQRGYYRGPPPGSRPPPGMPRGMMPYPPYGHPYGPPHGMPHGYPGPEPPPQLQAAPLSGPAALGPGAPYTPIKSQQQQSYEPIGPVISQDQSGSMSHPPSRQLFPSHSDPLAGASQPPPDGGQGGHSYAGGHDAGTPPPSGEAGAEAGQHLAYGGEGQATDMTAEGA</sequence>
<feature type="compositionally biased region" description="Polar residues" evidence="1">
    <location>
        <begin position="956"/>
        <end position="973"/>
    </location>
</feature>
<feature type="compositionally biased region" description="Gly residues" evidence="1">
    <location>
        <begin position="454"/>
        <end position="466"/>
    </location>
</feature>
<feature type="region of interest" description="Disordered" evidence="1">
    <location>
        <begin position="392"/>
        <end position="423"/>
    </location>
</feature>
<feature type="compositionally biased region" description="Basic and acidic residues" evidence="1">
    <location>
        <begin position="29"/>
        <end position="40"/>
    </location>
</feature>
<feature type="region of interest" description="Disordered" evidence="1">
    <location>
        <begin position="604"/>
        <end position="1035"/>
    </location>
</feature>
<evidence type="ECO:0000313" key="5">
    <source>
        <dbReference type="Proteomes" id="UP000612055"/>
    </source>
</evidence>
<feature type="compositionally biased region" description="Pro residues" evidence="1">
    <location>
        <begin position="876"/>
        <end position="919"/>
    </location>
</feature>
<name>A0A835Y3J9_9CHLO</name>